<evidence type="ECO:0000256" key="4">
    <source>
        <dbReference type="ARBA" id="ARBA00022833"/>
    </source>
</evidence>
<dbReference type="PANTHER" id="PTHR22726:SF1">
    <property type="entry name" value="METALLOENDOPEPTIDASE OMA1, MITOCHONDRIAL"/>
    <property type="match status" value="1"/>
</dbReference>
<gene>
    <name evidence="8" type="ORF">DPQ33_16695</name>
</gene>
<accession>A0A7M3MAQ6</accession>
<evidence type="ECO:0000256" key="6">
    <source>
        <dbReference type="RuleBase" id="RU003983"/>
    </source>
</evidence>
<dbReference type="PANTHER" id="PTHR22726">
    <property type="entry name" value="METALLOENDOPEPTIDASE OMA1"/>
    <property type="match status" value="1"/>
</dbReference>
<dbReference type="Pfam" id="PF01435">
    <property type="entry name" value="Peptidase_M48"/>
    <property type="match status" value="1"/>
</dbReference>
<keyword evidence="3 6" id="KW-0378">Hydrolase</keyword>
<evidence type="ECO:0000256" key="3">
    <source>
        <dbReference type="ARBA" id="ARBA00022801"/>
    </source>
</evidence>
<organism evidence="8 9">
    <name type="scientific">Oceanidesulfovibrio indonesiensis</name>
    <dbReference type="NCBI Taxonomy" id="54767"/>
    <lineage>
        <taxon>Bacteria</taxon>
        <taxon>Pseudomonadati</taxon>
        <taxon>Thermodesulfobacteriota</taxon>
        <taxon>Desulfovibrionia</taxon>
        <taxon>Desulfovibrionales</taxon>
        <taxon>Desulfovibrionaceae</taxon>
        <taxon>Oceanidesulfovibrio</taxon>
    </lineage>
</organism>
<keyword evidence="4 6" id="KW-0862">Zinc</keyword>
<comment type="caution">
    <text evidence="8">The sequence shown here is derived from an EMBL/GenBank/DDBJ whole genome shotgun (WGS) entry which is preliminary data.</text>
</comment>
<keyword evidence="5 6" id="KW-0482">Metalloprotease</keyword>
<dbReference type="CDD" id="cd07331">
    <property type="entry name" value="M48C_Oma1_like"/>
    <property type="match status" value="1"/>
</dbReference>
<sequence length="265" mass="28941">MQIRSMITRYGCLVALALLLVAAGCAVAPYTGRSQLMLVSPQQELALGNQAAEQVLQKERVVRAGPQVEEVKAIGRRIATVTGRQDFDWQFFVVDDSETVNAFALPGGKVFVYTGLLQAARSRDEVAAVIAHEIGHVLARHGGERVSNVLAAQMGQQAAMAALGDMSPTATQAANVAFGLGAQYGYILPFSRKQEYEADYIGLITMAQAGYDPRAAVSFWQTMMQRGKAKPSEYLSTHPSDQNRIAELQRFMPEAMQYYYRAGGR</sequence>
<evidence type="ECO:0000313" key="8">
    <source>
        <dbReference type="EMBL" id="TVM14862.1"/>
    </source>
</evidence>
<comment type="cofactor">
    <cofactor evidence="6">
        <name>Zn(2+)</name>
        <dbReference type="ChEBI" id="CHEBI:29105"/>
    </cofactor>
    <text evidence="6">Binds 1 zinc ion per subunit.</text>
</comment>
<comment type="similarity">
    <text evidence="6">Belongs to the peptidase M48 family.</text>
</comment>
<name>A0A7M3MAQ6_9BACT</name>
<evidence type="ECO:0000256" key="5">
    <source>
        <dbReference type="ARBA" id="ARBA00023049"/>
    </source>
</evidence>
<dbReference type="GO" id="GO:0046872">
    <property type="term" value="F:metal ion binding"/>
    <property type="evidence" value="ECO:0007669"/>
    <property type="project" value="UniProtKB-KW"/>
</dbReference>
<dbReference type="GO" id="GO:0016020">
    <property type="term" value="C:membrane"/>
    <property type="evidence" value="ECO:0007669"/>
    <property type="project" value="TreeGrafter"/>
</dbReference>
<evidence type="ECO:0000259" key="7">
    <source>
        <dbReference type="Pfam" id="PF01435"/>
    </source>
</evidence>
<keyword evidence="1 6" id="KW-0645">Protease</keyword>
<reference evidence="8 9" key="1">
    <citation type="submission" date="2018-06" db="EMBL/GenBank/DDBJ databases">
        <title>Complete genome of Desulfovibrio indonesiensis P37SLT.</title>
        <authorList>
            <person name="Crispim J.S."/>
            <person name="Vidigal P.M.P."/>
            <person name="Silva L.C.F."/>
            <person name="Laguardia C.N."/>
            <person name="Araujo L.C."/>
            <person name="Dias R.S."/>
            <person name="Sousa M.P."/>
            <person name="Paula S.O."/>
            <person name="Silva C."/>
        </authorList>
    </citation>
    <scope>NUCLEOTIDE SEQUENCE [LARGE SCALE GENOMIC DNA]</scope>
    <source>
        <strain evidence="8 9">P37SLT</strain>
    </source>
</reference>
<dbReference type="Proteomes" id="UP000448292">
    <property type="component" value="Unassembled WGS sequence"/>
</dbReference>
<dbReference type="GO" id="GO:0051603">
    <property type="term" value="P:proteolysis involved in protein catabolic process"/>
    <property type="evidence" value="ECO:0007669"/>
    <property type="project" value="TreeGrafter"/>
</dbReference>
<dbReference type="EMBL" id="QMIE01000020">
    <property type="protein sequence ID" value="TVM14862.1"/>
    <property type="molecule type" value="Genomic_DNA"/>
</dbReference>
<dbReference type="InterPro" id="IPR051156">
    <property type="entry name" value="Mito/Outer_Membr_Metalloprot"/>
</dbReference>
<evidence type="ECO:0000256" key="2">
    <source>
        <dbReference type="ARBA" id="ARBA00022723"/>
    </source>
</evidence>
<keyword evidence="9" id="KW-1185">Reference proteome</keyword>
<protein>
    <submittedName>
        <fullName evidence="8">M48 family peptidase</fullName>
    </submittedName>
</protein>
<evidence type="ECO:0000313" key="9">
    <source>
        <dbReference type="Proteomes" id="UP000448292"/>
    </source>
</evidence>
<feature type="domain" description="Peptidase M48" evidence="7">
    <location>
        <begin position="69"/>
        <end position="250"/>
    </location>
</feature>
<dbReference type="OrthoDB" id="9810445at2"/>
<evidence type="ECO:0000256" key="1">
    <source>
        <dbReference type="ARBA" id="ARBA00022670"/>
    </source>
</evidence>
<dbReference type="Gene3D" id="3.30.2010.10">
    <property type="entry name" value="Metalloproteases ('zincins'), catalytic domain"/>
    <property type="match status" value="1"/>
</dbReference>
<dbReference type="GO" id="GO:0004222">
    <property type="term" value="F:metalloendopeptidase activity"/>
    <property type="evidence" value="ECO:0007669"/>
    <property type="project" value="InterPro"/>
</dbReference>
<keyword evidence="2" id="KW-0479">Metal-binding</keyword>
<dbReference type="AlphaFoldDB" id="A0A7M3MAQ6"/>
<dbReference type="RefSeq" id="WP_144304366.1">
    <property type="nucleotide sequence ID" value="NZ_QMIE01000020.1"/>
</dbReference>
<dbReference type="InterPro" id="IPR001915">
    <property type="entry name" value="Peptidase_M48"/>
</dbReference>
<dbReference type="PROSITE" id="PS51257">
    <property type="entry name" value="PROKAR_LIPOPROTEIN"/>
    <property type="match status" value="1"/>
</dbReference>
<proteinExistence type="inferred from homology"/>